<dbReference type="Pfam" id="PF00300">
    <property type="entry name" value="His_Phos_1"/>
    <property type="match status" value="1"/>
</dbReference>
<dbReference type="SUPFAM" id="SSF53254">
    <property type="entry name" value="Phosphoglycerate mutase-like"/>
    <property type="match status" value="1"/>
</dbReference>
<evidence type="ECO:0000256" key="8">
    <source>
        <dbReference type="ARBA" id="ARBA00022741"/>
    </source>
</evidence>
<keyword evidence="12 15" id="KW-0030">Aminoacyl-tRNA synthetase</keyword>
<evidence type="ECO:0000256" key="16">
    <source>
        <dbReference type="PIRSR" id="PIRSR613078-2"/>
    </source>
</evidence>
<dbReference type="GO" id="GO:0000049">
    <property type="term" value="F:tRNA binding"/>
    <property type="evidence" value="ECO:0007669"/>
    <property type="project" value="InterPro"/>
</dbReference>
<dbReference type="SUPFAM" id="SSF52374">
    <property type="entry name" value="Nucleotidylyl transferase"/>
    <property type="match status" value="1"/>
</dbReference>
<evidence type="ECO:0000256" key="14">
    <source>
        <dbReference type="ARBA" id="ARBA00048359"/>
    </source>
</evidence>
<dbReference type="InterPro" id="IPR002301">
    <property type="entry name" value="Ile-tRNA-ligase"/>
</dbReference>
<evidence type="ECO:0000313" key="19">
    <source>
        <dbReference type="EMBL" id="OHA20501.1"/>
    </source>
</evidence>
<evidence type="ECO:0000313" key="20">
    <source>
        <dbReference type="Proteomes" id="UP000178121"/>
    </source>
</evidence>
<comment type="function">
    <text evidence="13 15">Catalyzes the attachment of isoleucine to tRNA(Ile). As IleRS can inadvertently accommodate and process structurally similar amino acids such as valine, to avoid such errors it has two additional distinct tRNA(Ile)-dependent editing activities. One activity is designated as 'pretransfer' editing and involves the hydrolysis of activated Val-AMP. The other activity is designated 'posttransfer' editing and involves deacylation of mischarged Val-tRNA(Ile).</text>
</comment>
<evidence type="ECO:0000256" key="1">
    <source>
        <dbReference type="ARBA" id="ARBA00001947"/>
    </source>
</evidence>
<evidence type="ECO:0000256" key="2">
    <source>
        <dbReference type="ARBA" id="ARBA00004496"/>
    </source>
</evidence>
<feature type="domain" description="Aminoacyl-tRNA synthetase class Ia" evidence="17">
    <location>
        <begin position="753"/>
        <end position="894"/>
    </location>
</feature>
<dbReference type="InterPro" id="IPR013078">
    <property type="entry name" value="His_Pase_superF_clade-1"/>
</dbReference>
<dbReference type="Gene3D" id="3.90.740.10">
    <property type="entry name" value="Valyl/Leucyl/Isoleucyl-tRNA synthetase, editing domain"/>
    <property type="match status" value="1"/>
</dbReference>
<dbReference type="Gene3D" id="3.40.50.620">
    <property type="entry name" value="HUPs"/>
    <property type="match status" value="3"/>
</dbReference>
<dbReference type="InterPro" id="IPR009008">
    <property type="entry name" value="Val/Leu/Ile-tRNA-synth_edit"/>
</dbReference>
<evidence type="ECO:0000256" key="12">
    <source>
        <dbReference type="ARBA" id="ARBA00023146"/>
    </source>
</evidence>
<dbReference type="InterPro" id="IPR029033">
    <property type="entry name" value="His_PPase_superfam"/>
</dbReference>
<comment type="subcellular location">
    <subcellularLocation>
        <location evidence="2 15">Cytoplasm</location>
    </subcellularLocation>
</comment>
<dbReference type="GO" id="GO:0006428">
    <property type="term" value="P:isoleucyl-tRNA aminoacylation"/>
    <property type="evidence" value="ECO:0007669"/>
    <property type="project" value="UniProtKB-UniRule"/>
</dbReference>
<comment type="catalytic activity">
    <reaction evidence="14 15">
        <text>tRNA(Ile) + L-isoleucine + ATP = L-isoleucyl-tRNA(Ile) + AMP + diphosphate</text>
        <dbReference type="Rhea" id="RHEA:11060"/>
        <dbReference type="Rhea" id="RHEA-COMP:9666"/>
        <dbReference type="Rhea" id="RHEA-COMP:9695"/>
        <dbReference type="ChEBI" id="CHEBI:30616"/>
        <dbReference type="ChEBI" id="CHEBI:33019"/>
        <dbReference type="ChEBI" id="CHEBI:58045"/>
        <dbReference type="ChEBI" id="CHEBI:78442"/>
        <dbReference type="ChEBI" id="CHEBI:78528"/>
        <dbReference type="ChEBI" id="CHEBI:456215"/>
        <dbReference type="EC" id="6.1.1.5"/>
    </reaction>
</comment>
<dbReference type="CDD" id="cd07067">
    <property type="entry name" value="HP_PGM_like"/>
    <property type="match status" value="1"/>
</dbReference>
<dbReference type="InterPro" id="IPR001412">
    <property type="entry name" value="aa-tRNA-synth_I_CS"/>
</dbReference>
<evidence type="ECO:0000256" key="7">
    <source>
        <dbReference type="ARBA" id="ARBA00022723"/>
    </source>
</evidence>
<keyword evidence="10 15" id="KW-0067">ATP-binding</keyword>
<evidence type="ECO:0000256" key="5">
    <source>
        <dbReference type="ARBA" id="ARBA00022490"/>
    </source>
</evidence>
<organism evidence="19 20">
    <name type="scientific">Candidatus Taylorbacteria bacterium RIFCSPHIGHO2_01_FULL_51_15</name>
    <dbReference type="NCBI Taxonomy" id="1802304"/>
    <lineage>
        <taxon>Bacteria</taxon>
        <taxon>Candidatus Tayloriibacteriota</taxon>
    </lineage>
</organism>
<dbReference type="Pfam" id="PF19302">
    <property type="entry name" value="DUF5915"/>
    <property type="match status" value="1"/>
</dbReference>
<dbReference type="Gene3D" id="3.40.50.1240">
    <property type="entry name" value="Phosphoglycerate mutase-like"/>
    <property type="match status" value="1"/>
</dbReference>
<dbReference type="InterPro" id="IPR014729">
    <property type="entry name" value="Rossmann-like_a/b/a_fold"/>
</dbReference>
<comment type="caution">
    <text evidence="19">The sequence shown here is derived from an EMBL/GenBank/DDBJ whole genome shotgun (WGS) entry which is preliminary data.</text>
</comment>
<reference evidence="19 20" key="1">
    <citation type="journal article" date="2016" name="Nat. Commun.">
        <title>Thousands of microbial genomes shed light on interconnected biogeochemical processes in an aquifer system.</title>
        <authorList>
            <person name="Anantharaman K."/>
            <person name="Brown C.T."/>
            <person name="Hug L.A."/>
            <person name="Sharon I."/>
            <person name="Castelle C.J."/>
            <person name="Probst A.J."/>
            <person name="Thomas B.C."/>
            <person name="Singh A."/>
            <person name="Wilkins M.J."/>
            <person name="Karaoz U."/>
            <person name="Brodie E.L."/>
            <person name="Williams K.H."/>
            <person name="Hubbard S.S."/>
            <person name="Banfield J.F."/>
        </authorList>
    </citation>
    <scope>NUCLEOTIDE SEQUENCE [LARGE SCALE GENOMIC DNA]</scope>
</reference>
<evidence type="ECO:0000259" key="18">
    <source>
        <dbReference type="Pfam" id="PF08264"/>
    </source>
</evidence>
<feature type="binding site" evidence="15">
    <location>
        <position position="860"/>
    </location>
    <ligand>
        <name>ATP</name>
        <dbReference type="ChEBI" id="CHEBI:30616"/>
    </ligand>
</feature>
<dbReference type="SMART" id="SM00855">
    <property type="entry name" value="PGAM"/>
    <property type="match status" value="1"/>
</dbReference>
<gene>
    <name evidence="15" type="primary">ileS</name>
    <name evidence="19" type="ORF">A2849_00705</name>
</gene>
<feature type="domain" description="Methionyl/Valyl/Leucyl/Isoleucyl-tRNA synthetase anticodon-binding" evidence="18">
    <location>
        <begin position="952"/>
        <end position="1106"/>
    </location>
</feature>
<keyword evidence="9 15" id="KW-0862">Zinc</keyword>
<dbReference type="GO" id="GO:0002161">
    <property type="term" value="F:aminoacyl-tRNA deacylase activity"/>
    <property type="evidence" value="ECO:0007669"/>
    <property type="project" value="InterPro"/>
</dbReference>
<keyword evidence="11 15" id="KW-0648">Protein biosynthesis</keyword>
<dbReference type="GO" id="GO:0008270">
    <property type="term" value="F:zinc ion binding"/>
    <property type="evidence" value="ECO:0007669"/>
    <property type="project" value="UniProtKB-UniRule"/>
</dbReference>
<dbReference type="CDD" id="cd07961">
    <property type="entry name" value="Anticodon_Ia_Ile_ABEc"/>
    <property type="match status" value="1"/>
</dbReference>
<dbReference type="InterPro" id="IPR009080">
    <property type="entry name" value="tRNAsynth_Ia_anticodon-bd"/>
</dbReference>
<dbReference type="GO" id="GO:0005737">
    <property type="term" value="C:cytoplasm"/>
    <property type="evidence" value="ECO:0007669"/>
    <property type="project" value="UniProtKB-SubCell"/>
</dbReference>
<proteinExistence type="inferred from homology"/>
<dbReference type="InterPro" id="IPR001345">
    <property type="entry name" value="PG/BPGM_mutase_AS"/>
</dbReference>
<dbReference type="GO" id="GO:0005524">
    <property type="term" value="F:ATP binding"/>
    <property type="evidence" value="ECO:0007669"/>
    <property type="project" value="UniProtKB-UniRule"/>
</dbReference>
<evidence type="ECO:0000256" key="13">
    <source>
        <dbReference type="ARBA" id="ARBA00025217"/>
    </source>
</evidence>
<dbReference type="AlphaFoldDB" id="A0A1G2MBV9"/>
<evidence type="ECO:0000256" key="4">
    <source>
        <dbReference type="ARBA" id="ARBA00011245"/>
    </source>
</evidence>
<evidence type="ECO:0000256" key="6">
    <source>
        <dbReference type="ARBA" id="ARBA00022598"/>
    </source>
</evidence>
<dbReference type="PANTHER" id="PTHR42780">
    <property type="entry name" value="SOLEUCYL-TRNA SYNTHETASE"/>
    <property type="match status" value="1"/>
</dbReference>
<dbReference type="HAMAP" id="MF_02003">
    <property type="entry name" value="Ile_tRNA_synth_type2"/>
    <property type="match status" value="1"/>
</dbReference>
<dbReference type="Proteomes" id="UP000178121">
    <property type="component" value="Unassembled WGS sequence"/>
</dbReference>
<comment type="domain">
    <text evidence="15">IleRS has two distinct active sites: one for aminoacylation and one for editing. The misactivated valine is translocated from the active site to the editing site, which sterically excludes the correctly activated isoleucine. The single editing site contains two valyl binding pockets, one specific for each substrate (Val-AMP or Val-tRNA(Ile)).</text>
</comment>
<dbReference type="PROSITE" id="PS00175">
    <property type="entry name" value="PG_MUTASE"/>
    <property type="match status" value="1"/>
</dbReference>
<sequence>MEEPGKKKSINERELEILKFWQEHKIFERSLNKTSPKGDFIFYDGPPFATGLPHYGHILAGTIKDVIPRFKTMQGYRVPRRWGWDCHGLPVENEVEKELGFKTKKDIEEYGIGKFNARAKEIVMRYADDWRRIIPRLGRWVDMDNDYRTMDSSYTETVWWIFKTLHEKGLVYQGFKPMHLCPRCETTLSNFEVTQGYKELTDTSVYVKFPLLSRANTFLIAWTTTPWTLPGNAALAVHPDRDYAFVEITASNSREVPVGDTFVVGAKEEILKRVFGAESFSFDPESRVGTFVWKGAEVAFSVKEGIKGKELIGEAYEPIFDYYSSPSAREKLPNRERGWRMYGGTFVTEEDGTGIVHIAPAFGEDDYALSLKERLPFLQHVKTDGTFKSELAEFAGLPAKPKGNPRETDEKISSALEARGRLLRREPYTHEYPHCWRCDTPLLNFAAPSWFVKVTSLRSELTEKNSAIEWVPKEVGEYRFGNWLSEAKDWAISRSRFWGAPIPVWNCERCHHRRLVGSVDELRKGGAEHLSALILLRHGESEKNRKNVFDDSPTLYPLTRKGRREARAAGKRIRERGGVDAIYSSPVRRARETAEIVARHLDAKVIIDEDLREVDSGEWDGKREDDPRVLHDRREMNALPHEEYYRKKRGNTGESWEEVEQRMKKAFARIMEKHKGERVLFVSHEGPLVYLLKAIDHLSLADTEKFYEKDYLRGYAEPRTVFIDTRVNAEFDMHRPGIDDITLTCEVCAKATGAGRGLMRRVPEVFDCWFESGAMPFGQAHYPFETGAAGTSGTLFDPVGGFWKGTKGFPAHFIAEGLDQTRGWFYSMLVLGVGLFHKAPYRAVVVNGIILAENGAKMSKRLKNYPDPLELTGKYGADSLRYYLLSSPVVRGEDLRFSERGVDEVTKKVFNRLDNVLQFYLLYADEKHKAQSASWRTKTKQSTNPQSPDILDKWIVARLNQLISEVTEALENYELDRATRPIGEFIDDLSTWYLRRSRERIKSDMQEEREAALATLRFVLRELAKSMAPFTPFFAEYLYGEVQNAKIKNQDDNTILNNEKSVHLEDWPSAGKVDEKVLKEMEEVRKIVSLGLEARAKANIKVRQPLASLTVRDSGLKIKDYDGLIRDEVNVKEVVCDSTLQTEVELNTILTPELKDEGMFRELVRFVQDMRKKQGWKAGERATLLIGAEGPSKRFIEQHERELAQITSLKNIVVQAKTTSGEPFEADELSFQLSLTR</sequence>
<feature type="short sequence motif" description="'HIGH' region" evidence="15">
    <location>
        <begin position="47"/>
        <end position="57"/>
    </location>
</feature>
<dbReference type="Gene3D" id="1.10.730.10">
    <property type="entry name" value="Isoleucyl-tRNA Synthetase, Domain 1"/>
    <property type="match status" value="1"/>
</dbReference>
<feature type="binding site" evidence="16">
    <location>
        <begin position="537"/>
        <end position="544"/>
    </location>
    <ligand>
        <name>substrate</name>
    </ligand>
</feature>
<evidence type="ECO:0000256" key="3">
    <source>
        <dbReference type="ARBA" id="ARBA00007078"/>
    </source>
</evidence>
<keyword evidence="6 15" id="KW-0436">Ligase</keyword>
<dbReference type="PROSITE" id="PS00178">
    <property type="entry name" value="AA_TRNA_LIGASE_I"/>
    <property type="match status" value="1"/>
</dbReference>
<comment type="similarity">
    <text evidence="3 15">Belongs to the class-I aminoacyl-tRNA synthetase family. IleS type 2 subfamily.</text>
</comment>
<dbReference type="EMBL" id="MHRI01000029">
    <property type="protein sequence ID" value="OHA20501.1"/>
    <property type="molecule type" value="Genomic_DNA"/>
</dbReference>
<evidence type="ECO:0000259" key="17">
    <source>
        <dbReference type="Pfam" id="PF00133"/>
    </source>
</evidence>
<accession>A0A1G2MBV9</accession>
<dbReference type="PANTHER" id="PTHR42780:SF1">
    <property type="entry name" value="ISOLEUCINE--TRNA LIGASE, CYTOPLASMIC"/>
    <property type="match status" value="1"/>
</dbReference>
<keyword evidence="8 15" id="KW-0547">Nucleotide-binding</keyword>
<name>A0A1G2MBV9_9BACT</name>
<keyword evidence="7 15" id="KW-0479">Metal-binding</keyword>
<dbReference type="SUPFAM" id="SSF50677">
    <property type="entry name" value="ValRS/IleRS/LeuRS editing domain"/>
    <property type="match status" value="1"/>
</dbReference>
<dbReference type="GO" id="GO:0004822">
    <property type="term" value="F:isoleucine-tRNA ligase activity"/>
    <property type="evidence" value="ECO:0007669"/>
    <property type="project" value="UniProtKB-UniRule"/>
</dbReference>
<evidence type="ECO:0000256" key="15">
    <source>
        <dbReference type="HAMAP-Rule" id="MF_02003"/>
    </source>
</evidence>
<dbReference type="EC" id="6.1.1.5" evidence="15"/>
<protein>
    <recommendedName>
        <fullName evidence="15">Isoleucine--tRNA ligase</fullName>
        <ecNumber evidence="15">6.1.1.5</ecNumber>
    </recommendedName>
    <alternativeName>
        <fullName evidence="15">Isoleucyl-tRNA synthetase</fullName>
        <shortName evidence="15">IleRS</shortName>
    </alternativeName>
</protein>
<dbReference type="Pfam" id="PF08264">
    <property type="entry name" value="Anticodon_1"/>
    <property type="match status" value="1"/>
</dbReference>
<dbReference type="InterPro" id="IPR033709">
    <property type="entry name" value="Anticodon_Ile_ABEc"/>
</dbReference>
<evidence type="ECO:0000256" key="9">
    <source>
        <dbReference type="ARBA" id="ARBA00022833"/>
    </source>
</evidence>
<evidence type="ECO:0000256" key="10">
    <source>
        <dbReference type="ARBA" id="ARBA00022840"/>
    </source>
</evidence>
<dbReference type="PRINTS" id="PR00984">
    <property type="entry name" value="TRNASYNTHILE"/>
</dbReference>
<feature type="binding site" evidence="16">
    <location>
        <position position="589"/>
    </location>
    <ligand>
        <name>substrate</name>
    </ligand>
</feature>
<dbReference type="FunFam" id="3.40.50.620:FF:000063">
    <property type="entry name" value="Isoleucine--tRNA ligase"/>
    <property type="match status" value="1"/>
</dbReference>
<dbReference type="Pfam" id="PF00133">
    <property type="entry name" value="tRNA-synt_1"/>
    <property type="match status" value="2"/>
</dbReference>
<evidence type="ECO:0000256" key="11">
    <source>
        <dbReference type="ARBA" id="ARBA00022917"/>
    </source>
</evidence>
<feature type="short sequence motif" description="'KMSKS' region" evidence="15">
    <location>
        <begin position="857"/>
        <end position="861"/>
    </location>
</feature>
<comment type="cofactor">
    <cofactor evidence="1 15">
        <name>Zn(2+)</name>
        <dbReference type="ChEBI" id="CHEBI:29105"/>
    </cofactor>
</comment>
<dbReference type="InterPro" id="IPR013155">
    <property type="entry name" value="M/V/L/I-tRNA-synth_anticd-bd"/>
</dbReference>
<feature type="domain" description="Aminoacyl-tRNA synthetase class Ia" evidence="17">
    <location>
        <begin position="17"/>
        <end position="523"/>
    </location>
</feature>
<dbReference type="InterPro" id="IPR002300">
    <property type="entry name" value="aa-tRNA-synth_Ia"/>
</dbReference>
<keyword evidence="5 15" id="KW-0963">Cytoplasm</keyword>
<comment type="subunit">
    <text evidence="4 15">Monomer.</text>
</comment>
<dbReference type="SUPFAM" id="SSF47323">
    <property type="entry name" value="Anticodon-binding domain of a subclass of class I aminoacyl-tRNA synthetases"/>
    <property type="match status" value="1"/>
</dbReference>
<dbReference type="InterPro" id="IPR023586">
    <property type="entry name" value="Ile-tRNA-ligase_type2"/>
</dbReference>